<reference evidence="6 7" key="1">
    <citation type="submission" date="2024-08" db="EMBL/GenBank/DDBJ databases">
        <title>Sulfate-reducing bacteria isolated from formation water of the oil field in Kazakhstan and description of Pseudodesulfovibrio sp.</title>
        <authorList>
            <person name="Bidzhieva S.K."/>
            <person name="Tourova T.P."/>
            <person name="Grouzdev D.S."/>
            <person name="Beletsky A.V."/>
            <person name="Sokolova D.S."/>
            <person name="Samigullina S.R."/>
            <person name="Poltaraus A.B."/>
            <person name="Avtukh A.N."/>
            <person name="Tereshina V.M."/>
            <person name="Zhaparov N.S."/>
            <person name="Mardanov A.V."/>
            <person name="Nazina T.N."/>
        </authorList>
    </citation>
    <scope>NUCLEOTIDE SEQUENCE [LARGE SCALE GENOMIC DNA]</scope>
    <source>
        <strain evidence="6 7">9FUS</strain>
    </source>
</reference>
<evidence type="ECO:0000259" key="5">
    <source>
        <dbReference type="Pfam" id="PF13657"/>
    </source>
</evidence>
<dbReference type="Gene3D" id="1.10.1070.20">
    <property type="match status" value="1"/>
</dbReference>
<dbReference type="Pfam" id="PF13657">
    <property type="entry name" value="Couple_hipA"/>
    <property type="match status" value="1"/>
</dbReference>
<proteinExistence type="inferred from homology"/>
<keyword evidence="2" id="KW-0808">Transferase</keyword>
<dbReference type="EMBL" id="JBGLYH010000016">
    <property type="protein sequence ID" value="MEZ7196598.1"/>
    <property type="molecule type" value="Genomic_DNA"/>
</dbReference>
<dbReference type="CDD" id="cd17793">
    <property type="entry name" value="HipA"/>
    <property type="match status" value="1"/>
</dbReference>
<name>A0ABV4K0X1_9BACT</name>
<organism evidence="6 7">
    <name type="scientific">Pseudodesulfovibrio karagichevae</name>
    <dbReference type="NCBI Taxonomy" id="3239305"/>
    <lineage>
        <taxon>Bacteria</taxon>
        <taxon>Pseudomonadati</taxon>
        <taxon>Thermodesulfobacteriota</taxon>
        <taxon>Desulfovibrionia</taxon>
        <taxon>Desulfovibrionales</taxon>
        <taxon>Desulfovibrionaceae</taxon>
    </lineage>
</organism>
<dbReference type="RefSeq" id="WP_371386129.1">
    <property type="nucleotide sequence ID" value="NZ_JBGLYH010000016.1"/>
</dbReference>
<evidence type="ECO:0000256" key="1">
    <source>
        <dbReference type="ARBA" id="ARBA00010164"/>
    </source>
</evidence>
<keyword evidence="7" id="KW-1185">Reference proteome</keyword>
<evidence type="ECO:0000256" key="2">
    <source>
        <dbReference type="ARBA" id="ARBA00022679"/>
    </source>
</evidence>
<dbReference type="NCBIfam" id="TIGR03071">
    <property type="entry name" value="couple_hipA"/>
    <property type="match status" value="1"/>
</dbReference>
<dbReference type="InterPro" id="IPR012893">
    <property type="entry name" value="HipA-like_C"/>
</dbReference>
<feature type="domain" description="HipA-like C-terminal" evidence="4">
    <location>
        <begin position="143"/>
        <end position="369"/>
    </location>
</feature>
<keyword evidence="3" id="KW-0418">Kinase</keyword>
<protein>
    <submittedName>
        <fullName evidence="6">Type II toxin-antitoxin system HipA family toxin</fullName>
    </submittedName>
</protein>
<accession>A0ABV4K0X1</accession>
<dbReference type="Pfam" id="PF07804">
    <property type="entry name" value="HipA_C"/>
    <property type="match status" value="1"/>
</dbReference>
<comment type="caution">
    <text evidence="6">The sequence shown here is derived from an EMBL/GenBank/DDBJ whole genome shotgun (WGS) entry which is preliminary data.</text>
</comment>
<feature type="domain" description="HipA N-terminal subdomain 1" evidence="5">
    <location>
        <begin position="6"/>
        <end position="101"/>
    </location>
</feature>
<dbReference type="InterPro" id="IPR017508">
    <property type="entry name" value="HipA_N1"/>
</dbReference>
<evidence type="ECO:0000313" key="7">
    <source>
        <dbReference type="Proteomes" id="UP001568698"/>
    </source>
</evidence>
<comment type="similarity">
    <text evidence="1">Belongs to the HipA Ser/Thr kinase family.</text>
</comment>
<evidence type="ECO:0000256" key="3">
    <source>
        <dbReference type="ARBA" id="ARBA00022777"/>
    </source>
</evidence>
<dbReference type="PANTHER" id="PTHR37419">
    <property type="entry name" value="SERINE/THREONINE-PROTEIN KINASE TOXIN HIPA"/>
    <property type="match status" value="1"/>
</dbReference>
<dbReference type="PANTHER" id="PTHR37419:SF1">
    <property type="entry name" value="SERINE_THREONINE-PROTEIN KINASE TOXIN HIPA"/>
    <property type="match status" value="1"/>
</dbReference>
<evidence type="ECO:0000313" key="6">
    <source>
        <dbReference type="EMBL" id="MEZ7196598.1"/>
    </source>
</evidence>
<sequence length="416" mass="45842">MEQQLGVWFDGRLVGAISREGKSRLAFAYGKDWLKSGFPLSISLPLRSEPFDDESTRSFFDNLLPEEGIRANVSKQVHISEKNVFGLLETLGGECAGALSILPENEHPALRPEYNPVSNAKLGELIALLPKRPLLAGEDGVRLSLAGAQNKLPVAVFDGAFSIPLNGSPSTHILKPPIDDLPETVENETFCMSLARLANLTVPNVLITDTIPRGYLVARYDRMIEGGGIRRIHQEDFCQAMGLPVALKYQNEGGPGPEDCFALLDHCADPQADREQLFKLFVYNFLIGNTDAHAKNLSLLYPDPPRPVLAPFYDLLCTQVYVDYGLSTKNAMKIGGQYYPKFVMKRHWLRLAEQAGLTPVAGLNVVIQMANLLKMAAPIVGTEFAKRYGKSRIVPAIVEFVVGRCDQTLDRMATTD</sequence>
<dbReference type="Proteomes" id="UP001568698">
    <property type="component" value="Unassembled WGS sequence"/>
</dbReference>
<evidence type="ECO:0000259" key="4">
    <source>
        <dbReference type="Pfam" id="PF07804"/>
    </source>
</evidence>
<gene>
    <name evidence="6" type="ORF">AB6M95_07560</name>
</gene>
<dbReference type="InterPro" id="IPR052028">
    <property type="entry name" value="HipA_Ser/Thr_kinase"/>
</dbReference>